<dbReference type="RefSeq" id="XP_001212654.1">
    <property type="nucleotide sequence ID" value="XM_001212654.1"/>
</dbReference>
<dbReference type="EMBL" id="CH476597">
    <property type="protein sequence ID" value="EAU36750.1"/>
    <property type="molecule type" value="Genomic_DNA"/>
</dbReference>
<dbReference type="Proteomes" id="UP000007963">
    <property type="component" value="Unassembled WGS sequence"/>
</dbReference>
<sequence length="99" mass="10996">MADLTEINRKHFDKVASNHQNDFGELIDAVIAELKSRRGWISPKLTNTPNTDPTAGDAVRLLDYACGAGTVSKVSRLDTPTYLHPPIADFWTNKVYARP</sequence>
<name>Q0CS58_ASPTN</name>
<dbReference type="STRING" id="341663.Q0CS58"/>
<proteinExistence type="predicted"/>
<organism evidence="1 2">
    <name type="scientific">Aspergillus terreus (strain NIH 2624 / FGSC A1156)</name>
    <dbReference type="NCBI Taxonomy" id="341663"/>
    <lineage>
        <taxon>Eukaryota</taxon>
        <taxon>Fungi</taxon>
        <taxon>Dikarya</taxon>
        <taxon>Ascomycota</taxon>
        <taxon>Pezizomycotina</taxon>
        <taxon>Eurotiomycetes</taxon>
        <taxon>Eurotiomycetidae</taxon>
        <taxon>Eurotiales</taxon>
        <taxon>Aspergillaceae</taxon>
        <taxon>Aspergillus</taxon>
        <taxon>Aspergillus subgen. Circumdati</taxon>
    </lineage>
</organism>
<evidence type="ECO:0000313" key="1">
    <source>
        <dbReference type="EMBL" id="EAU36750.1"/>
    </source>
</evidence>
<gene>
    <name evidence="1" type="ORF">ATEG_03476</name>
</gene>
<dbReference type="AlphaFoldDB" id="Q0CS58"/>
<reference evidence="2" key="1">
    <citation type="submission" date="2005-09" db="EMBL/GenBank/DDBJ databases">
        <title>Annotation of the Aspergillus terreus NIH2624 genome.</title>
        <authorList>
            <person name="Birren B.W."/>
            <person name="Lander E.S."/>
            <person name="Galagan J.E."/>
            <person name="Nusbaum C."/>
            <person name="Devon K."/>
            <person name="Henn M."/>
            <person name="Ma L.-J."/>
            <person name="Jaffe D.B."/>
            <person name="Butler J."/>
            <person name="Alvarez P."/>
            <person name="Gnerre S."/>
            <person name="Grabherr M."/>
            <person name="Kleber M."/>
            <person name="Mauceli E.W."/>
            <person name="Brockman W."/>
            <person name="Rounsley S."/>
            <person name="Young S.K."/>
            <person name="LaButti K."/>
            <person name="Pushparaj V."/>
            <person name="DeCaprio D."/>
            <person name="Crawford M."/>
            <person name="Koehrsen M."/>
            <person name="Engels R."/>
            <person name="Montgomery P."/>
            <person name="Pearson M."/>
            <person name="Howarth C."/>
            <person name="Larson L."/>
            <person name="Luoma S."/>
            <person name="White J."/>
            <person name="Alvarado L."/>
            <person name="Kodira C.D."/>
            <person name="Zeng Q."/>
            <person name="Oleary S."/>
            <person name="Yandava C."/>
            <person name="Denning D.W."/>
            <person name="Nierman W.C."/>
            <person name="Milne T."/>
            <person name="Madden K."/>
        </authorList>
    </citation>
    <scope>NUCLEOTIDE SEQUENCE [LARGE SCALE GENOMIC DNA]</scope>
    <source>
        <strain evidence="2">NIH 2624 / FGSC A1156</strain>
    </source>
</reference>
<dbReference type="OrthoDB" id="66144at2759"/>
<dbReference type="HOGENOM" id="CLU_2319938_0_0_1"/>
<dbReference type="GeneID" id="4317584"/>
<evidence type="ECO:0000313" key="2">
    <source>
        <dbReference type="Proteomes" id="UP000007963"/>
    </source>
</evidence>
<protein>
    <submittedName>
        <fullName evidence="1">Uncharacterized protein</fullName>
    </submittedName>
</protein>
<accession>Q0CS58</accession>
<dbReference type="VEuPathDB" id="FungiDB:ATEG_03476"/>